<evidence type="ECO:0000313" key="1">
    <source>
        <dbReference type="EMBL" id="CAE4632806.1"/>
    </source>
</evidence>
<organism evidence="1">
    <name type="scientific">Ditylum brightwellii</name>
    <dbReference type="NCBI Taxonomy" id="49249"/>
    <lineage>
        <taxon>Eukaryota</taxon>
        <taxon>Sar</taxon>
        <taxon>Stramenopiles</taxon>
        <taxon>Ochrophyta</taxon>
        <taxon>Bacillariophyta</taxon>
        <taxon>Mediophyceae</taxon>
        <taxon>Lithodesmiophycidae</taxon>
        <taxon>Lithodesmiales</taxon>
        <taxon>Lithodesmiaceae</taxon>
        <taxon>Ditylum</taxon>
    </lineage>
</organism>
<accession>A0A7S4S2V4</accession>
<protein>
    <submittedName>
        <fullName evidence="1">Uncharacterized protein</fullName>
    </submittedName>
</protein>
<name>A0A7S4S2V4_9STRA</name>
<reference evidence="1" key="1">
    <citation type="submission" date="2021-01" db="EMBL/GenBank/DDBJ databases">
        <authorList>
            <person name="Corre E."/>
            <person name="Pelletier E."/>
            <person name="Niang G."/>
            <person name="Scheremetjew M."/>
            <person name="Finn R."/>
            <person name="Kale V."/>
            <person name="Holt S."/>
            <person name="Cochrane G."/>
            <person name="Meng A."/>
            <person name="Brown T."/>
            <person name="Cohen L."/>
        </authorList>
    </citation>
    <scope>NUCLEOTIDE SEQUENCE</scope>
    <source>
        <strain evidence="1">GSO104</strain>
    </source>
</reference>
<dbReference type="EMBL" id="HBNS01036282">
    <property type="protein sequence ID" value="CAE4632806.1"/>
    <property type="molecule type" value="Transcribed_RNA"/>
</dbReference>
<proteinExistence type="predicted"/>
<sequence length="135" mass="14803">MLNCAGCCHQVLGNIQVVSTCHPGIYYKSLVIAIGGKSCALNKVDVHNLLLVRACKALINATSFQNCLLSFLRIELRGRDALKLALRPELEEATAHGGGVSMLISMAMMEHCHISSPPHRSSSNLQCRSHHDWLR</sequence>
<dbReference type="AlphaFoldDB" id="A0A7S4S2V4"/>
<gene>
    <name evidence="1" type="ORF">DBRI00130_LOCUS28355</name>
</gene>